<keyword evidence="13" id="KW-1185">Reference proteome</keyword>
<evidence type="ECO:0000313" key="13">
    <source>
        <dbReference type="Proteomes" id="UP000199657"/>
    </source>
</evidence>
<dbReference type="InterPro" id="IPR002637">
    <property type="entry name" value="RdgB/HAM1"/>
</dbReference>
<dbReference type="SUPFAM" id="SSF52972">
    <property type="entry name" value="ITPase-like"/>
    <property type="match status" value="1"/>
</dbReference>
<dbReference type="AlphaFoldDB" id="A0A1H8TG67"/>
<feature type="binding site" evidence="10">
    <location>
        <position position="177"/>
    </location>
    <ligand>
        <name>substrate</name>
    </ligand>
</feature>
<proteinExistence type="inferred from homology"/>
<evidence type="ECO:0000256" key="11">
    <source>
        <dbReference type="RuleBase" id="RU003781"/>
    </source>
</evidence>
<keyword evidence="7 10" id="KW-0546">Nucleotide metabolism</keyword>
<dbReference type="RefSeq" id="WP_091643415.1">
    <property type="nucleotide sequence ID" value="NZ_FOEG01000004.1"/>
</dbReference>
<dbReference type="GO" id="GO:0000166">
    <property type="term" value="F:nucleotide binding"/>
    <property type="evidence" value="ECO:0007669"/>
    <property type="project" value="UniProtKB-KW"/>
</dbReference>
<dbReference type="GO" id="GO:0005829">
    <property type="term" value="C:cytosol"/>
    <property type="evidence" value="ECO:0007669"/>
    <property type="project" value="TreeGrafter"/>
</dbReference>
<comment type="catalytic activity">
    <reaction evidence="9 10">
        <text>XTP + H2O = XMP + diphosphate + H(+)</text>
        <dbReference type="Rhea" id="RHEA:28610"/>
        <dbReference type="ChEBI" id="CHEBI:15377"/>
        <dbReference type="ChEBI" id="CHEBI:15378"/>
        <dbReference type="ChEBI" id="CHEBI:33019"/>
        <dbReference type="ChEBI" id="CHEBI:57464"/>
        <dbReference type="ChEBI" id="CHEBI:61314"/>
        <dbReference type="EC" id="3.6.1.66"/>
    </reaction>
</comment>
<dbReference type="InterPro" id="IPR029001">
    <property type="entry name" value="ITPase-like_fam"/>
</dbReference>
<dbReference type="STRING" id="406100.SAMN04488052_104167"/>
<evidence type="ECO:0000313" key="12">
    <source>
        <dbReference type="EMBL" id="SEO90080.1"/>
    </source>
</evidence>
<protein>
    <recommendedName>
        <fullName evidence="10">dITP/XTP pyrophosphatase</fullName>
        <ecNumber evidence="10">3.6.1.66</ecNumber>
    </recommendedName>
    <alternativeName>
        <fullName evidence="10">Non-canonical purine NTP pyrophosphatase</fullName>
    </alternativeName>
    <alternativeName>
        <fullName evidence="10">Non-standard purine NTP pyrophosphatase</fullName>
    </alternativeName>
    <alternativeName>
        <fullName evidence="10">Nucleoside-triphosphate diphosphatase</fullName>
    </alternativeName>
    <alternativeName>
        <fullName evidence="10">Nucleoside-triphosphate pyrophosphatase</fullName>
        <shortName evidence="10">NTPase</shortName>
    </alternativeName>
</protein>
<evidence type="ECO:0000256" key="3">
    <source>
        <dbReference type="ARBA" id="ARBA00022723"/>
    </source>
</evidence>
<comment type="function">
    <text evidence="10">Pyrophosphatase that catalyzes the hydrolysis of nucleoside triphosphates to their monophosphate derivatives, with a high preference for the non-canonical purine nucleotides XTP (xanthosine triphosphate), dITP (deoxyinosine triphosphate) and ITP. Seems to function as a house-cleaning enzyme that removes non-canonical purine nucleotides from the nucleotide pool, thus preventing their incorporation into DNA/RNA and avoiding chromosomal lesions.</text>
</comment>
<dbReference type="HAMAP" id="MF_01405">
    <property type="entry name" value="Non_canon_purine_NTPase"/>
    <property type="match status" value="1"/>
</dbReference>
<evidence type="ECO:0000256" key="6">
    <source>
        <dbReference type="ARBA" id="ARBA00022842"/>
    </source>
</evidence>
<dbReference type="Pfam" id="PF01725">
    <property type="entry name" value="Ham1p_like"/>
    <property type="match status" value="1"/>
</dbReference>
<keyword evidence="6 10" id="KW-0460">Magnesium</keyword>
<gene>
    <name evidence="12" type="ORF">SAMN04488052_104167</name>
</gene>
<evidence type="ECO:0000256" key="4">
    <source>
        <dbReference type="ARBA" id="ARBA00022741"/>
    </source>
</evidence>
<reference evidence="12 13" key="1">
    <citation type="submission" date="2016-10" db="EMBL/GenBank/DDBJ databases">
        <authorList>
            <person name="de Groot N.N."/>
        </authorList>
    </citation>
    <scope>NUCLEOTIDE SEQUENCE [LARGE SCALE GENOMIC DNA]</scope>
    <source>
        <strain evidence="12 13">CGMCC 1.6291</strain>
    </source>
</reference>
<feature type="binding site" evidence="10">
    <location>
        <begin position="8"/>
        <end position="13"/>
    </location>
    <ligand>
        <name>substrate</name>
    </ligand>
</feature>
<feature type="binding site" evidence="10">
    <location>
        <position position="40"/>
    </location>
    <ligand>
        <name>Mg(2+)</name>
        <dbReference type="ChEBI" id="CHEBI:18420"/>
    </ligand>
</feature>
<dbReference type="EC" id="3.6.1.66" evidence="10"/>
<accession>A0A1H8TG67</accession>
<keyword evidence="3 10" id="KW-0479">Metal-binding</keyword>
<keyword evidence="5 10" id="KW-0378">Hydrolase</keyword>
<dbReference type="Gene3D" id="3.90.950.10">
    <property type="match status" value="1"/>
</dbReference>
<dbReference type="GO" id="GO:0035870">
    <property type="term" value="F:dITP diphosphatase activity"/>
    <property type="evidence" value="ECO:0007669"/>
    <property type="project" value="UniProtKB-UniRule"/>
</dbReference>
<dbReference type="FunFam" id="3.90.950.10:FF:000001">
    <property type="entry name" value="dITP/XTP pyrophosphatase"/>
    <property type="match status" value="1"/>
</dbReference>
<evidence type="ECO:0000256" key="9">
    <source>
        <dbReference type="ARBA" id="ARBA00052017"/>
    </source>
</evidence>
<feature type="active site" description="Proton acceptor" evidence="10">
    <location>
        <position position="69"/>
    </location>
</feature>
<dbReference type="CDD" id="cd00515">
    <property type="entry name" value="HAM1"/>
    <property type="match status" value="1"/>
</dbReference>
<dbReference type="InterPro" id="IPR020922">
    <property type="entry name" value="dITP/XTP_pyrophosphatase"/>
</dbReference>
<comment type="catalytic activity">
    <reaction evidence="10">
        <text>ITP + H2O = IMP + diphosphate + H(+)</text>
        <dbReference type="Rhea" id="RHEA:29399"/>
        <dbReference type="ChEBI" id="CHEBI:15377"/>
        <dbReference type="ChEBI" id="CHEBI:15378"/>
        <dbReference type="ChEBI" id="CHEBI:33019"/>
        <dbReference type="ChEBI" id="CHEBI:58053"/>
        <dbReference type="ChEBI" id="CHEBI:61402"/>
        <dbReference type="EC" id="3.6.1.66"/>
    </reaction>
</comment>
<dbReference type="GO" id="GO:0036220">
    <property type="term" value="F:ITP diphosphatase activity"/>
    <property type="evidence" value="ECO:0007669"/>
    <property type="project" value="UniProtKB-UniRule"/>
</dbReference>
<evidence type="ECO:0000256" key="10">
    <source>
        <dbReference type="HAMAP-Rule" id="MF_01405"/>
    </source>
</evidence>
<comment type="subunit">
    <text evidence="2 10">Homodimer.</text>
</comment>
<keyword evidence="4 10" id="KW-0547">Nucleotide-binding</keyword>
<sequence>MQRTVFASNNAGKVAEVAELLRPTGHTVIPQSEYLVPEAEETGLTFVENALIKARNACHHTSLPAIADDSGLEVDALQGEPGIYSSRYAGEHGDDAANNSLLLGELAGVADAGRTARFRCVMVYLRHAEDPAPLICQGVWEGRILEAPRGAGGFGYDPVFWVPQEGCSAAELPPETKNRLSHRGQALRALLAALGNG</sequence>
<organism evidence="12 13">
    <name type="scientific">Aquisalimonas asiatica</name>
    <dbReference type="NCBI Taxonomy" id="406100"/>
    <lineage>
        <taxon>Bacteria</taxon>
        <taxon>Pseudomonadati</taxon>
        <taxon>Pseudomonadota</taxon>
        <taxon>Gammaproteobacteria</taxon>
        <taxon>Chromatiales</taxon>
        <taxon>Ectothiorhodospiraceae</taxon>
        <taxon>Aquisalimonas</taxon>
    </lineage>
</organism>
<feature type="binding site" evidence="10">
    <location>
        <position position="70"/>
    </location>
    <ligand>
        <name>substrate</name>
    </ligand>
</feature>
<dbReference type="GO" id="GO:0036222">
    <property type="term" value="F:XTP diphosphatase activity"/>
    <property type="evidence" value="ECO:0007669"/>
    <property type="project" value="UniProtKB-UniRule"/>
</dbReference>
<feature type="binding site" evidence="10">
    <location>
        <begin position="182"/>
        <end position="183"/>
    </location>
    <ligand>
        <name>substrate</name>
    </ligand>
</feature>
<dbReference type="GO" id="GO:0017111">
    <property type="term" value="F:ribonucleoside triphosphate phosphatase activity"/>
    <property type="evidence" value="ECO:0007669"/>
    <property type="project" value="InterPro"/>
</dbReference>
<dbReference type="Proteomes" id="UP000199657">
    <property type="component" value="Unassembled WGS sequence"/>
</dbReference>
<dbReference type="OrthoDB" id="9807456at2"/>
<name>A0A1H8TG67_9GAMM</name>
<evidence type="ECO:0000256" key="7">
    <source>
        <dbReference type="ARBA" id="ARBA00023080"/>
    </source>
</evidence>
<dbReference type="GO" id="GO:0009117">
    <property type="term" value="P:nucleotide metabolic process"/>
    <property type="evidence" value="ECO:0007669"/>
    <property type="project" value="UniProtKB-KW"/>
</dbReference>
<comment type="cofactor">
    <cofactor evidence="10">
        <name>Mg(2+)</name>
        <dbReference type="ChEBI" id="CHEBI:18420"/>
    </cofactor>
    <text evidence="10">Binds 1 Mg(2+) ion per subunit.</text>
</comment>
<evidence type="ECO:0000256" key="8">
    <source>
        <dbReference type="ARBA" id="ARBA00051875"/>
    </source>
</evidence>
<dbReference type="PANTHER" id="PTHR11067">
    <property type="entry name" value="INOSINE TRIPHOSPHATE PYROPHOSPHATASE/HAM1 PROTEIN"/>
    <property type="match status" value="1"/>
</dbReference>
<dbReference type="PANTHER" id="PTHR11067:SF9">
    <property type="entry name" value="INOSINE TRIPHOSPHATE PYROPHOSPHATASE"/>
    <property type="match status" value="1"/>
</dbReference>
<comment type="catalytic activity">
    <reaction evidence="8 10">
        <text>dITP + H2O = dIMP + diphosphate + H(+)</text>
        <dbReference type="Rhea" id="RHEA:28342"/>
        <dbReference type="ChEBI" id="CHEBI:15377"/>
        <dbReference type="ChEBI" id="CHEBI:15378"/>
        <dbReference type="ChEBI" id="CHEBI:33019"/>
        <dbReference type="ChEBI" id="CHEBI:61194"/>
        <dbReference type="ChEBI" id="CHEBI:61382"/>
        <dbReference type="EC" id="3.6.1.66"/>
    </reaction>
</comment>
<evidence type="ECO:0000256" key="5">
    <source>
        <dbReference type="ARBA" id="ARBA00022801"/>
    </source>
</evidence>
<dbReference type="EMBL" id="FOEG01000004">
    <property type="protein sequence ID" value="SEO90080.1"/>
    <property type="molecule type" value="Genomic_DNA"/>
</dbReference>
<dbReference type="GO" id="GO:0046872">
    <property type="term" value="F:metal ion binding"/>
    <property type="evidence" value="ECO:0007669"/>
    <property type="project" value="UniProtKB-KW"/>
</dbReference>
<evidence type="ECO:0000256" key="2">
    <source>
        <dbReference type="ARBA" id="ARBA00011738"/>
    </source>
</evidence>
<comment type="similarity">
    <text evidence="1 10 11">Belongs to the HAM1 NTPase family.</text>
</comment>
<feature type="binding site" evidence="10">
    <location>
        <position position="69"/>
    </location>
    <ligand>
        <name>Mg(2+)</name>
        <dbReference type="ChEBI" id="CHEBI:18420"/>
    </ligand>
</feature>
<feature type="binding site" evidence="10">
    <location>
        <begin position="154"/>
        <end position="157"/>
    </location>
    <ligand>
        <name>substrate</name>
    </ligand>
</feature>
<evidence type="ECO:0000256" key="1">
    <source>
        <dbReference type="ARBA" id="ARBA00008023"/>
    </source>
</evidence>
<dbReference type="GO" id="GO:0009146">
    <property type="term" value="P:purine nucleoside triphosphate catabolic process"/>
    <property type="evidence" value="ECO:0007669"/>
    <property type="project" value="UniProtKB-UniRule"/>
</dbReference>
<dbReference type="NCBIfam" id="TIGR00042">
    <property type="entry name" value="RdgB/HAM1 family non-canonical purine NTP pyrophosphatase"/>
    <property type="match status" value="1"/>
</dbReference>